<evidence type="ECO:0000256" key="2">
    <source>
        <dbReference type="ARBA" id="ARBA00012438"/>
    </source>
</evidence>
<dbReference type="EMBL" id="JBHUHZ010000001">
    <property type="protein sequence ID" value="MFD2161506.1"/>
    <property type="molecule type" value="Genomic_DNA"/>
</dbReference>
<feature type="modified residue" description="4-aspartylphosphate" evidence="5">
    <location>
        <position position="387"/>
    </location>
</feature>
<keyword evidence="10" id="KW-1185">Reference proteome</keyword>
<evidence type="ECO:0000259" key="8">
    <source>
        <dbReference type="PROSITE" id="PS50110"/>
    </source>
</evidence>
<keyword evidence="4" id="KW-0902">Two-component regulatory system</keyword>
<dbReference type="InterPro" id="IPR003661">
    <property type="entry name" value="HisK_dim/P_dom"/>
</dbReference>
<accession>A0ABW4ZJ03</accession>
<dbReference type="InterPro" id="IPR005467">
    <property type="entry name" value="His_kinase_dom"/>
</dbReference>
<dbReference type="SUPFAM" id="SSF55874">
    <property type="entry name" value="ATPase domain of HSP90 chaperone/DNA topoisomerase II/histidine kinase"/>
    <property type="match status" value="1"/>
</dbReference>
<feature type="coiled-coil region" evidence="6">
    <location>
        <begin position="36"/>
        <end position="74"/>
    </location>
</feature>
<dbReference type="CDD" id="cd00156">
    <property type="entry name" value="REC"/>
    <property type="match status" value="1"/>
</dbReference>
<dbReference type="PROSITE" id="PS50109">
    <property type="entry name" value="HIS_KIN"/>
    <property type="match status" value="1"/>
</dbReference>
<evidence type="ECO:0000313" key="9">
    <source>
        <dbReference type="EMBL" id="MFD2161506.1"/>
    </source>
</evidence>
<dbReference type="InterPro" id="IPR011006">
    <property type="entry name" value="CheY-like_superfamily"/>
</dbReference>
<dbReference type="Gene3D" id="1.10.287.130">
    <property type="match status" value="1"/>
</dbReference>
<dbReference type="SMART" id="SM00388">
    <property type="entry name" value="HisKA"/>
    <property type="match status" value="1"/>
</dbReference>
<dbReference type="PRINTS" id="PR00344">
    <property type="entry name" value="BCTRLSENSOR"/>
</dbReference>
<dbReference type="Pfam" id="PF02518">
    <property type="entry name" value="HATPase_c"/>
    <property type="match status" value="1"/>
</dbReference>
<dbReference type="Proteomes" id="UP001597387">
    <property type="component" value="Unassembled WGS sequence"/>
</dbReference>
<keyword evidence="6" id="KW-0175">Coiled coil</keyword>
<dbReference type="SMART" id="SM00387">
    <property type="entry name" value="HATPase_c"/>
    <property type="match status" value="1"/>
</dbReference>
<evidence type="ECO:0000313" key="10">
    <source>
        <dbReference type="Proteomes" id="UP001597387"/>
    </source>
</evidence>
<evidence type="ECO:0000256" key="1">
    <source>
        <dbReference type="ARBA" id="ARBA00000085"/>
    </source>
</evidence>
<dbReference type="RefSeq" id="WP_255899164.1">
    <property type="nucleotide sequence ID" value="NZ_JAFMZO010000001.1"/>
</dbReference>
<dbReference type="CDD" id="cd17546">
    <property type="entry name" value="REC_hyHK_CKI1_RcsC-like"/>
    <property type="match status" value="1"/>
</dbReference>
<dbReference type="InterPro" id="IPR036097">
    <property type="entry name" value="HisK_dim/P_sf"/>
</dbReference>
<evidence type="ECO:0000256" key="3">
    <source>
        <dbReference type="ARBA" id="ARBA00022553"/>
    </source>
</evidence>
<proteinExistence type="predicted"/>
<dbReference type="PANTHER" id="PTHR45339:SF1">
    <property type="entry name" value="HYBRID SIGNAL TRANSDUCTION HISTIDINE KINASE J"/>
    <property type="match status" value="1"/>
</dbReference>
<dbReference type="Gene3D" id="3.40.50.2300">
    <property type="match status" value="2"/>
</dbReference>
<dbReference type="InterPro" id="IPR001789">
    <property type="entry name" value="Sig_transdc_resp-reg_receiver"/>
</dbReference>
<dbReference type="Pfam" id="PF00512">
    <property type="entry name" value="HisKA"/>
    <property type="match status" value="1"/>
</dbReference>
<organism evidence="9 10">
    <name type="scientific">Paradesertivirga mongoliensis</name>
    <dbReference type="NCBI Taxonomy" id="2100740"/>
    <lineage>
        <taxon>Bacteria</taxon>
        <taxon>Pseudomonadati</taxon>
        <taxon>Bacteroidota</taxon>
        <taxon>Sphingobacteriia</taxon>
        <taxon>Sphingobacteriales</taxon>
        <taxon>Sphingobacteriaceae</taxon>
        <taxon>Paradesertivirga</taxon>
    </lineage>
</organism>
<name>A0ABW4ZJ03_9SPHI</name>
<evidence type="ECO:0000256" key="6">
    <source>
        <dbReference type="SAM" id="Coils"/>
    </source>
</evidence>
<reference evidence="10" key="1">
    <citation type="journal article" date="2019" name="Int. J. Syst. Evol. Microbiol.">
        <title>The Global Catalogue of Microorganisms (GCM) 10K type strain sequencing project: providing services to taxonomists for standard genome sequencing and annotation.</title>
        <authorList>
            <consortium name="The Broad Institute Genomics Platform"/>
            <consortium name="The Broad Institute Genome Sequencing Center for Infectious Disease"/>
            <person name="Wu L."/>
            <person name="Ma J."/>
        </authorList>
    </citation>
    <scope>NUCLEOTIDE SEQUENCE [LARGE SCALE GENOMIC DNA]</scope>
    <source>
        <strain evidence="10">KCTC 42217</strain>
    </source>
</reference>
<dbReference type="InterPro" id="IPR004358">
    <property type="entry name" value="Sig_transdc_His_kin-like_C"/>
</dbReference>
<dbReference type="PANTHER" id="PTHR45339">
    <property type="entry name" value="HYBRID SIGNAL TRANSDUCTION HISTIDINE KINASE J"/>
    <property type="match status" value="1"/>
</dbReference>
<evidence type="ECO:0000259" key="7">
    <source>
        <dbReference type="PROSITE" id="PS50109"/>
    </source>
</evidence>
<dbReference type="CDD" id="cd16922">
    <property type="entry name" value="HATPase_EvgS-ArcB-TorS-like"/>
    <property type="match status" value="1"/>
</dbReference>
<comment type="catalytic activity">
    <reaction evidence="1">
        <text>ATP + protein L-histidine = ADP + protein N-phospho-L-histidine.</text>
        <dbReference type="EC" id="2.7.13.3"/>
    </reaction>
</comment>
<dbReference type="InterPro" id="IPR003594">
    <property type="entry name" value="HATPase_dom"/>
</dbReference>
<dbReference type="InterPro" id="IPR036890">
    <property type="entry name" value="HATPase_C_sf"/>
</dbReference>
<dbReference type="EC" id="2.7.13.3" evidence="2"/>
<evidence type="ECO:0000256" key="5">
    <source>
        <dbReference type="PROSITE-ProRule" id="PRU00169"/>
    </source>
</evidence>
<evidence type="ECO:0000256" key="4">
    <source>
        <dbReference type="ARBA" id="ARBA00023012"/>
    </source>
</evidence>
<dbReference type="SUPFAM" id="SSF52172">
    <property type="entry name" value="CheY-like"/>
    <property type="match status" value="2"/>
</dbReference>
<sequence length="600" mass="66803">MESIGIVHYIDVTKVPVILDGEVIGVHTISRDITAEKEAQNTVRELAEKLQDLNEELQAQSEELKSQAEHLYSLNLRLTEEREKAEQANLAKSTFLATMSHEIRTPMNGVLGMADLLLETDLNKEQQEYADIIRNSGKALLNVINDVLDFSKIESGNMELDPANFTLSNCIEEVFDLFSLKASEQNIDLVYRIDRQIPNRLHADNLRLRQILINLTGNAIKFTPKGDVFIGVSLVQKIGEEIELKFEVRDSGIGIPGEKLAKLFKAFSQVDSSTTRQYGGTGLGLVISERLINLMNGTISVKSEVGRGTTFTFTIRTQVAKTETVDKGIAEDFRGKKVLLIDDNETSRSNMKLMLEEWGLGVLSASSAEEGLALVKTENPVDLLITDFNMPEMDGQGLMKELKKIQFRSPVILMAAANDGNFKKQEHLSQTTILSKPVKPQQAFTLLQQQFASEMQLIKQPVKSSSVFDEQFAAETPLAILLAEDNLINQKLAVKILSKLGYQPDIANDGSEVLEMLKRKEYNLILMDVLMPNIDGLEATRRIRSEGKYAPQIVAMTANAFPEDREACFAAGMDGYLSKPIQIESFISALKEISKKNKAE</sequence>
<dbReference type="SMART" id="SM00448">
    <property type="entry name" value="REC"/>
    <property type="match status" value="2"/>
</dbReference>
<feature type="domain" description="Response regulatory" evidence="8">
    <location>
        <begin position="479"/>
        <end position="594"/>
    </location>
</feature>
<dbReference type="CDD" id="cd00082">
    <property type="entry name" value="HisKA"/>
    <property type="match status" value="1"/>
</dbReference>
<feature type="domain" description="Response regulatory" evidence="8">
    <location>
        <begin position="337"/>
        <end position="451"/>
    </location>
</feature>
<dbReference type="Pfam" id="PF00072">
    <property type="entry name" value="Response_reg"/>
    <property type="match status" value="2"/>
</dbReference>
<feature type="domain" description="Histidine kinase" evidence="7">
    <location>
        <begin position="98"/>
        <end position="319"/>
    </location>
</feature>
<gene>
    <name evidence="9" type="ORF">ACFSJU_03825</name>
</gene>
<protein>
    <recommendedName>
        <fullName evidence="2">histidine kinase</fullName>
        <ecNumber evidence="2">2.7.13.3</ecNumber>
    </recommendedName>
</protein>
<dbReference type="SUPFAM" id="SSF47384">
    <property type="entry name" value="Homodimeric domain of signal transducing histidine kinase"/>
    <property type="match status" value="1"/>
</dbReference>
<keyword evidence="3 5" id="KW-0597">Phosphoprotein</keyword>
<comment type="caution">
    <text evidence="9">The sequence shown here is derived from an EMBL/GenBank/DDBJ whole genome shotgun (WGS) entry which is preliminary data.</text>
</comment>
<feature type="modified residue" description="4-aspartylphosphate" evidence="5">
    <location>
        <position position="528"/>
    </location>
</feature>
<dbReference type="Gene3D" id="3.30.565.10">
    <property type="entry name" value="Histidine kinase-like ATPase, C-terminal domain"/>
    <property type="match status" value="1"/>
</dbReference>
<dbReference type="PROSITE" id="PS50110">
    <property type="entry name" value="RESPONSE_REGULATORY"/>
    <property type="match status" value="2"/>
</dbReference>